<gene>
    <name evidence="2" type="ORF">EVAR_6355_1</name>
</gene>
<keyword evidence="3" id="KW-1185">Reference proteome</keyword>
<organism evidence="2 3">
    <name type="scientific">Eumeta variegata</name>
    <name type="common">Bagworm moth</name>
    <name type="synonym">Eumeta japonica</name>
    <dbReference type="NCBI Taxonomy" id="151549"/>
    <lineage>
        <taxon>Eukaryota</taxon>
        <taxon>Metazoa</taxon>
        <taxon>Ecdysozoa</taxon>
        <taxon>Arthropoda</taxon>
        <taxon>Hexapoda</taxon>
        <taxon>Insecta</taxon>
        <taxon>Pterygota</taxon>
        <taxon>Neoptera</taxon>
        <taxon>Endopterygota</taxon>
        <taxon>Lepidoptera</taxon>
        <taxon>Glossata</taxon>
        <taxon>Ditrysia</taxon>
        <taxon>Tineoidea</taxon>
        <taxon>Psychidae</taxon>
        <taxon>Oiketicinae</taxon>
        <taxon>Eumeta</taxon>
    </lineage>
</organism>
<reference evidence="2 3" key="1">
    <citation type="journal article" date="2019" name="Commun. Biol.">
        <title>The bagworm genome reveals a unique fibroin gene that provides high tensile strength.</title>
        <authorList>
            <person name="Kono N."/>
            <person name="Nakamura H."/>
            <person name="Ohtoshi R."/>
            <person name="Tomita M."/>
            <person name="Numata K."/>
            <person name="Arakawa K."/>
        </authorList>
    </citation>
    <scope>NUCLEOTIDE SEQUENCE [LARGE SCALE GENOMIC DNA]</scope>
</reference>
<feature type="compositionally biased region" description="Basic residues" evidence="1">
    <location>
        <begin position="158"/>
        <end position="168"/>
    </location>
</feature>
<protein>
    <submittedName>
        <fullName evidence="2">Uncharacterized protein</fullName>
    </submittedName>
</protein>
<feature type="compositionally biased region" description="Low complexity" evidence="1">
    <location>
        <begin position="148"/>
        <end position="157"/>
    </location>
</feature>
<dbReference type="AlphaFoldDB" id="A0A4C1TFU3"/>
<name>A0A4C1TFU3_EUMVA</name>
<sequence>MLDASANCPGPAKIKGLKVYVPQYGMSLWEGITNCTQCGVAGAMGAKTRGMMSPSVAVNEPKSYRIIRGFTAKTGGSESPTKSGGGCFRIPASHVTSPTSGDVIAHPLKGVIRLPHDAGRPRKDFDRELCYDYTTPRGVYRGCGRNATAAAGGTASRPRAHQPWRSARGKRRIVPTVHVIHHVIPTWMLPRNLDSGHDGDYLFVVNFMDAAV</sequence>
<accession>A0A4C1TFU3</accession>
<evidence type="ECO:0000313" key="3">
    <source>
        <dbReference type="Proteomes" id="UP000299102"/>
    </source>
</evidence>
<dbReference type="EMBL" id="BGZK01000050">
    <property type="protein sequence ID" value="GBP12171.1"/>
    <property type="molecule type" value="Genomic_DNA"/>
</dbReference>
<comment type="caution">
    <text evidence="2">The sequence shown here is derived from an EMBL/GenBank/DDBJ whole genome shotgun (WGS) entry which is preliminary data.</text>
</comment>
<feature type="region of interest" description="Disordered" evidence="1">
    <location>
        <begin position="148"/>
        <end position="168"/>
    </location>
</feature>
<evidence type="ECO:0000313" key="2">
    <source>
        <dbReference type="EMBL" id="GBP12171.1"/>
    </source>
</evidence>
<dbReference type="Proteomes" id="UP000299102">
    <property type="component" value="Unassembled WGS sequence"/>
</dbReference>
<evidence type="ECO:0000256" key="1">
    <source>
        <dbReference type="SAM" id="MobiDB-lite"/>
    </source>
</evidence>
<proteinExistence type="predicted"/>